<dbReference type="Gene3D" id="1.25.40.10">
    <property type="entry name" value="Tetratricopeptide repeat domain"/>
    <property type="match status" value="1"/>
</dbReference>
<reference evidence="3 4" key="1">
    <citation type="journal article" date="2023" name="Plants (Basel)">
        <title>Bridging the Gap: Combining Genomics and Transcriptomics Approaches to Understand Stylosanthes scabra, an Orphan Legume from the Brazilian Caatinga.</title>
        <authorList>
            <person name="Ferreira-Neto J.R.C."/>
            <person name="da Silva M.D."/>
            <person name="Binneck E."/>
            <person name="de Melo N.F."/>
            <person name="da Silva R.H."/>
            <person name="de Melo A.L.T.M."/>
            <person name="Pandolfi V."/>
            <person name="Bustamante F.O."/>
            <person name="Brasileiro-Vidal A.C."/>
            <person name="Benko-Iseppon A.M."/>
        </authorList>
    </citation>
    <scope>NUCLEOTIDE SEQUENCE [LARGE SCALE GENOMIC DNA]</scope>
    <source>
        <tissue evidence="3">Leaves</tissue>
    </source>
</reference>
<dbReference type="InterPro" id="IPR011990">
    <property type="entry name" value="TPR-like_helical_dom_sf"/>
</dbReference>
<dbReference type="PANTHER" id="PTHR47447">
    <property type="entry name" value="OS03G0856100 PROTEIN"/>
    <property type="match status" value="1"/>
</dbReference>
<proteinExistence type="predicted"/>
<sequence length="223" mass="24968">MSTFLFPGSYSCHYYGYNRFPFHLTTSSPRTVTVRAAVSASAPEKRGRKKKSAKEGGGGGDDIYYALENGLRFTFMEELMDRARNRDSAGVSRIIYDMVAAGLTPGPRSFHGLVVSHALNGDEQAAMEALRRELSAGLRPVHETFMALIRLFGSRGRATRGLEILKAMENLDYDIRQAWLVLIGTIHSYHYHCDTPTNYSSHCHRVCLVCHWSSPNYVKIASK</sequence>
<gene>
    <name evidence="3" type="ORF">PIB30_014720</name>
</gene>
<dbReference type="Proteomes" id="UP001341840">
    <property type="component" value="Unassembled WGS sequence"/>
</dbReference>
<evidence type="ECO:0000313" key="4">
    <source>
        <dbReference type="Proteomes" id="UP001341840"/>
    </source>
</evidence>
<keyword evidence="4" id="KW-1185">Reference proteome</keyword>
<evidence type="ECO:0000256" key="1">
    <source>
        <dbReference type="ARBA" id="ARBA00022737"/>
    </source>
</evidence>
<comment type="caution">
    <text evidence="3">The sequence shown here is derived from an EMBL/GenBank/DDBJ whole genome shotgun (WGS) entry which is preliminary data.</text>
</comment>
<protein>
    <recommendedName>
        <fullName evidence="5">Pentatricopeptide repeat-containing protein</fullName>
    </recommendedName>
</protein>
<keyword evidence="1" id="KW-0677">Repeat</keyword>
<dbReference type="PANTHER" id="PTHR47447:SF25">
    <property type="entry name" value="SAP DOMAIN-CONTAINING PROTEIN"/>
    <property type="match status" value="1"/>
</dbReference>
<organism evidence="3 4">
    <name type="scientific">Stylosanthes scabra</name>
    <dbReference type="NCBI Taxonomy" id="79078"/>
    <lineage>
        <taxon>Eukaryota</taxon>
        <taxon>Viridiplantae</taxon>
        <taxon>Streptophyta</taxon>
        <taxon>Embryophyta</taxon>
        <taxon>Tracheophyta</taxon>
        <taxon>Spermatophyta</taxon>
        <taxon>Magnoliopsida</taxon>
        <taxon>eudicotyledons</taxon>
        <taxon>Gunneridae</taxon>
        <taxon>Pentapetalae</taxon>
        <taxon>rosids</taxon>
        <taxon>fabids</taxon>
        <taxon>Fabales</taxon>
        <taxon>Fabaceae</taxon>
        <taxon>Papilionoideae</taxon>
        <taxon>50 kb inversion clade</taxon>
        <taxon>dalbergioids sensu lato</taxon>
        <taxon>Dalbergieae</taxon>
        <taxon>Pterocarpus clade</taxon>
        <taxon>Stylosanthes</taxon>
    </lineage>
</organism>
<evidence type="ECO:0000256" key="2">
    <source>
        <dbReference type="SAM" id="MobiDB-lite"/>
    </source>
</evidence>
<evidence type="ECO:0000313" key="3">
    <source>
        <dbReference type="EMBL" id="MED6180938.1"/>
    </source>
</evidence>
<accession>A0ABU6W9Y8</accession>
<name>A0ABU6W9Y8_9FABA</name>
<dbReference type="EMBL" id="JASCZI010181282">
    <property type="protein sequence ID" value="MED6180938.1"/>
    <property type="molecule type" value="Genomic_DNA"/>
</dbReference>
<feature type="region of interest" description="Disordered" evidence="2">
    <location>
        <begin position="37"/>
        <end position="56"/>
    </location>
</feature>
<evidence type="ECO:0008006" key="5">
    <source>
        <dbReference type="Google" id="ProtNLM"/>
    </source>
</evidence>